<feature type="compositionally biased region" description="Gly residues" evidence="1">
    <location>
        <begin position="9"/>
        <end position="19"/>
    </location>
</feature>
<name>A0ABV9ZYA5_9ACTN</name>
<keyword evidence="2" id="KW-0472">Membrane</keyword>
<comment type="caution">
    <text evidence="3">The sequence shown here is derived from an EMBL/GenBank/DDBJ whole genome shotgun (WGS) entry which is preliminary data.</text>
</comment>
<gene>
    <name evidence="3" type="ORF">ACFPP6_11180</name>
</gene>
<keyword evidence="4" id="KW-1185">Reference proteome</keyword>
<evidence type="ECO:0000256" key="1">
    <source>
        <dbReference type="SAM" id="MobiDB-lite"/>
    </source>
</evidence>
<keyword evidence="2" id="KW-1133">Transmembrane helix</keyword>
<feature type="region of interest" description="Disordered" evidence="1">
    <location>
        <begin position="1"/>
        <end position="32"/>
    </location>
</feature>
<accession>A0ABV9ZYA5</accession>
<sequence>MTSSSNGNTNGGTDSGTDGGTDSSDAQGGPGAETAAWSRTVVAGWMVALGAVSAVVFVVVAVLAAGLRSVFLILLAASAALLATGAVRVTVTPHGVAVRSVLLPFLQRRIRLSRIRHASARQTRPGELGGWGYRWLPGQTAVSLRAGDALWLELTSGKHFVVTVDDAANAAARVNSSLAAVKE</sequence>
<dbReference type="EMBL" id="JBHSKJ010000005">
    <property type="protein sequence ID" value="MFC5145228.1"/>
    <property type="molecule type" value="Genomic_DNA"/>
</dbReference>
<proteinExistence type="predicted"/>
<dbReference type="RefSeq" id="WP_382039745.1">
    <property type="nucleotide sequence ID" value="NZ_JBHSKJ010000005.1"/>
</dbReference>
<dbReference type="Proteomes" id="UP001596222">
    <property type="component" value="Unassembled WGS sequence"/>
</dbReference>
<evidence type="ECO:0000313" key="3">
    <source>
        <dbReference type="EMBL" id="MFC5145228.1"/>
    </source>
</evidence>
<evidence type="ECO:0008006" key="5">
    <source>
        <dbReference type="Google" id="ProtNLM"/>
    </source>
</evidence>
<protein>
    <recommendedName>
        <fullName evidence="5">Lipoprotein</fullName>
    </recommendedName>
</protein>
<evidence type="ECO:0000256" key="2">
    <source>
        <dbReference type="SAM" id="Phobius"/>
    </source>
</evidence>
<evidence type="ECO:0000313" key="4">
    <source>
        <dbReference type="Proteomes" id="UP001596222"/>
    </source>
</evidence>
<keyword evidence="2" id="KW-0812">Transmembrane</keyword>
<feature type="transmembrane region" description="Helical" evidence="2">
    <location>
        <begin position="70"/>
        <end position="91"/>
    </location>
</feature>
<organism evidence="3 4">
    <name type="scientific">Streptomyces aureoversilis</name>
    <dbReference type="NCBI Taxonomy" id="67277"/>
    <lineage>
        <taxon>Bacteria</taxon>
        <taxon>Bacillati</taxon>
        <taxon>Actinomycetota</taxon>
        <taxon>Actinomycetes</taxon>
        <taxon>Kitasatosporales</taxon>
        <taxon>Streptomycetaceae</taxon>
        <taxon>Streptomyces</taxon>
    </lineage>
</organism>
<reference evidence="4" key="1">
    <citation type="journal article" date="2019" name="Int. J. Syst. Evol. Microbiol.">
        <title>The Global Catalogue of Microorganisms (GCM) 10K type strain sequencing project: providing services to taxonomists for standard genome sequencing and annotation.</title>
        <authorList>
            <consortium name="The Broad Institute Genomics Platform"/>
            <consortium name="The Broad Institute Genome Sequencing Center for Infectious Disease"/>
            <person name="Wu L."/>
            <person name="Ma J."/>
        </authorList>
    </citation>
    <scope>NUCLEOTIDE SEQUENCE [LARGE SCALE GENOMIC DNA]</scope>
    <source>
        <strain evidence="4">CGMCC 4.1641</strain>
    </source>
</reference>
<feature type="transmembrane region" description="Helical" evidence="2">
    <location>
        <begin position="42"/>
        <end position="63"/>
    </location>
</feature>